<feature type="region of interest" description="Disordered" evidence="4">
    <location>
        <begin position="204"/>
        <end position="239"/>
    </location>
</feature>
<organism evidence="5 6">
    <name type="scientific">Brassica napus</name>
    <name type="common">Rape</name>
    <dbReference type="NCBI Taxonomy" id="3708"/>
    <lineage>
        <taxon>Eukaryota</taxon>
        <taxon>Viridiplantae</taxon>
        <taxon>Streptophyta</taxon>
        <taxon>Embryophyta</taxon>
        <taxon>Tracheophyta</taxon>
        <taxon>Spermatophyta</taxon>
        <taxon>Magnoliopsida</taxon>
        <taxon>eudicotyledons</taxon>
        <taxon>Gunneridae</taxon>
        <taxon>Pentapetalae</taxon>
        <taxon>rosids</taxon>
        <taxon>malvids</taxon>
        <taxon>Brassicales</taxon>
        <taxon>Brassicaceae</taxon>
        <taxon>Brassiceae</taxon>
        <taxon>Brassica</taxon>
    </lineage>
</organism>
<dbReference type="Gene3D" id="1.25.70.10">
    <property type="entry name" value="Transcription termination factor 3, mitochondrial"/>
    <property type="match status" value="1"/>
</dbReference>
<feature type="compositionally biased region" description="Acidic residues" evidence="4">
    <location>
        <begin position="1242"/>
        <end position="1270"/>
    </location>
</feature>
<feature type="compositionally biased region" description="Low complexity" evidence="4">
    <location>
        <begin position="282"/>
        <end position="302"/>
    </location>
</feature>
<protein>
    <submittedName>
        <fullName evidence="5">Uncharacterized protein</fullName>
    </submittedName>
</protein>
<evidence type="ECO:0000256" key="4">
    <source>
        <dbReference type="SAM" id="MobiDB-lite"/>
    </source>
</evidence>
<dbReference type="Proteomes" id="UP000824890">
    <property type="component" value="Unassembled WGS sequence"/>
</dbReference>
<comment type="similarity">
    <text evidence="1">Belongs to the mTERF family.</text>
</comment>
<dbReference type="InterPro" id="IPR003690">
    <property type="entry name" value="MTERF"/>
</dbReference>
<keyword evidence="3" id="KW-0809">Transit peptide</keyword>
<dbReference type="PANTHER" id="PTHR13068">
    <property type="entry name" value="CGI-12 PROTEIN-RELATED"/>
    <property type="match status" value="1"/>
</dbReference>
<feature type="compositionally biased region" description="Polar residues" evidence="4">
    <location>
        <begin position="312"/>
        <end position="322"/>
    </location>
</feature>
<dbReference type="Pfam" id="PF02536">
    <property type="entry name" value="mTERF"/>
    <property type="match status" value="1"/>
</dbReference>
<keyword evidence="2" id="KW-0805">Transcription regulation</keyword>
<proteinExistence type="inferred from homology"/>
<keyword evidence="2" id="KW-0804">Transcription</keyword>
<keyword evidence="2" id="KW-0806">Transcription termination</keyword>
<sequence>MLSVIRVHLPSEIPIVGCELTPYILVRRPDKSAETDDVPESAPLDGYFLRYRWYRVQSDKKVTICSVHPTQQATLQCVFCSKRRSLVSKSYHCSPKCFVDAWQHHKTLHEAENGNEEDELVRFNSTGSGVLSGTLSGSMSNLSLASNGPTPFYPSSISQKSGGETLVEVGSCKTYTPTADDIGYVLKFECAVANAESKQVVGHPSTILTSRVPTPPPLPPSRSTASASQSSTTDTTIGASSAAALTTSAALSMSTLTVIPPVQPGSTTPLPPQFPSPPPGFVMPTSLMSLTTSSTATTQSSSGQVSGFAGASASNSDQQQFYTGPRFNPLFGQSSVSSGSSPAFDLTRSLGQMRLSSTPAPAVLSDDRLSELWDEIDNYDLSGIDADAFKIFEYQGFNPSMVLNSIKVAADERNIDKDTMMMDIIYMCAVAAIKGSVNDHNISRMGQAAVARIQMLEERYNVKRGGGRGEPPHVVTFSRVAASFPGKIMQLLEQKKIPARDFIGPMKSNTLPAVMRHQAFAAVIPSSLKERVREFLLTLATAFSVDQSYCIRADKKVKFVIEEVFERQRNFIQITANAKYPKEQVRIGMFKQLQLEHDSLTDYGFDGLGVLALFFLVVGSGSCLAYVLAALSLSLSSMLLHCNASCCTSTFSLVSSSLRRHDHPEDSQDTVIRRRHNARSLSLFTRHNQNLKQNKNLNESQETFVPPRHVDDDRSKLLELSLVTRRTPQFPGSIYAQSASDPDIASSLPSLRKFLGSDGDEDEGESEREMIAKALEIRRKVTKEIIKESLVRKGKFGITYATNVTDRLGEFVDHVMIEAAALKRLPEYSETRFNIRARTVIEDSNFVPLVRWLKYHEFSYNRIGKIICMSKGNLDSIRIMIEWLKTIHVKGEFIGVAFLRSGDNILQRSREELDEIVEYLESNGVRRDWMGYVVGRCPELLSFSMEEVKTRVDFFMKMGMNQNDFGTMVFDYPKILGFFSFKEMEKKISYLKEFGLSTEDVGRLLAFKPHLMGCSIEERWKPLVKYFYYLGISKQGMKRILVVKPILYCIDLEKTIAPKVRFFQDMGIPNEAIGNMLVKFPSLLTNSLYKKIRPVVIFLLTRAGVSQKDIGKVIAMDPALLGCSIGTKLEPNMRYYVSLGIRIHQLGEMIADFPMLLRYNVDILRPKYSYLRRTMIRPLQDLIEFPRFFSYSLERRIIPRHTTMVENRVNFKLRYMLACTDGEFERRVRDKVERRERFEAGLDSEDSQLLDDTISDEEVASSDSPEVEED</sequence>
<evidence type="ECO:0000313" key="6">
    <source>
        <dbReference type="Proteomes" id="UP000824890"/>
    </source>
</evidence>
<name>A0ABQ7YCE6_BRANA</name>
<dbReference type="InterPro" id="IPR038538">
    <property type="entry name" value="MTERF_sf"/>
</dbReference>
<dbReference type="Pfam" id="PF05733">
    <property type="entry name" value="Tenui_N"/>
    <property type="match status" value="1"/>
</dbReference>
<dbReference type="EMBL" id="JAGKQM010000018">
    <property type="protein sequence ID" value="KAH0865878.1"/>
    <property type="molecule type" value="Genomic_DNA"/>
</dbReference>
<dbReference type="SMART" id="SM00733">
    <property type="entry name" value="Mterf"/>
    <property type="match status" value="9"/>
</dbReference>
<feature type="compositionally biased region" description="Low complexity" evidence="4">
    <location>
        <begin position="221"/>
        <end position="239"/>
    </location>
</feature>
<feature type="region of interest" description="Disordered" evidence="4">
    <location>
        <begin position="262"/>
        <end position="323"/>
    </location>
</feature>
<feature type="region of interest" description="Disordered" evidence="4">
    <location>
        <begin position="1239"/>
        <end position="1270"/>
    </location>
</feature>
<feature type="compositionally biased region" description="Pro residues" evidence="4">
    <location>
        <begin position="269"/>
        <end position="281"/>
    </location>
</feature>
<keyword evidence="6" id="KW-1185">Reference proteome</keyword>
<evidence type="ECO:0000256" key="1">
    <source>
        <dbReference type="ARBA" id="ARBA00007692"/>
    </source>
</evidence>
<evidence type="ECO:0000256" key="2">
    <source>
        <dbReference type="ARBA" id="ARBA00022472"/>
    </source>
</evidence>
<evidence type="ECO:0000256" key="3">
    <source>
        <dbReference type="ARBA" id="ARBA00022946"/>
    </source>
</evidence>
<gene>
    <name evidence="5" type="ORF">HID58_083089</name>
</gene>
<evidence type="ECO:0000313" key="5">
    <source>
        <dbReference type="EMBL" id="KAH0865878.1"/>
    </source>
</evidence>
<accession>A0ABQ7YCE6</accession>
<reference evidence="5 6" key="1">
    <citation type="submission" date="2021-05" db="EMBL/GenBank/DDBJ databases">
        <title>Genome Assembly of Synthetic Allotetraploid Brassica napus Reveals Homoeologous Exchanges between Subgenomes.</title>
        <authorList>
            <person name="Davis J.T."/>
        </authorList>
    </citation>
    <scope>NUCLEOTIDE SEQUENCE [LARGE SCALE GENOMIC DNA]</scope>
    <source>
        <strain evidence="6">cv. Da-Ae</strain>
        <tissue evidence="5">Seedling</tissue>
    </source>
</reference>
<comment type="caution">
    <text evidence="5">The sequence shown here is derived from an EMBL/GenBank/DDBJ whole genome shotgun (WGS) entry which is preliminary data.</text>
</comment>
<dbReference type="PANTHER" id="PTHR13068:SF98">
    <property type="entry name" value="TRANSCRIPTION TERMINATION FACTOR MTERF2, CHLOROPLASTIC"/>
    <property type="match status" value="1"/>
</dbReference>
<dbReference type="InterPro" id="IPR009522">
    <property type="entry name" value="Capsid_Phlebovir/Tenuivir"/>
</dbReference>